<comment type="caution">
    <text evidence="1">The sequence shown here is derived from an EMBL/GenBank/DDBJ whole genome shotgun (WGS) entry which is preliminary data.</text>
</comment>
<protein>
    <recommendedName>
        <fullName evidence="3">Permuted papain-like amidase enzyme, YaeF/YiiX, C92 family</fullName>
    </recommendedName>
</protein>
<proteinExistence type="predicted"/>
<dbReference type="Proteomes" id="UP001595817">
    <property type="component" value="Unassembled WGS sequence"/>
</dbReference>
<evidence type="ECO:0000313" key="1">
    <source>
        <dbReference type="EMBL" id="MFC4410408.1"/>
    </source>
</evidence>
<evidence type="ECO:0000313" key="2">
    <source>
        <dbReference type="Proteomes" id="UP001595817"/>
    </source>
</evidence>
<organism evidence="1 2">
    <name type="scientific">Chungangia koreensis</name>
    <dbReference type="NCBI Taxonomy" id="752657"/>
    <lineage>
        <taxon>Bacteria</taxon>
        <taxon>Bacillati</taxon>
        <taxon>Bacillota</taxon>
        <taxon>Bacilli</taxon>
        <taxon>Lactobacillales</taxon>
        <taxon>Chungangia</taxon>
    </lineage>
</organism>
<name>A0ABV8X395_9LACT</name>
<dbReference type="Gene3D" id="3.90.1720.10">
    <property type="entry name" value="endopeptidase domain like (from Nostoc punctiforme)"/>
    <property type="match status" value="1"/>
</dbReference>
<accession>A0ABV8X395</accession>
<gene>
    <name evidence="1" type="ORF">ACFOZY_08225</name>
</gene>
<dbReference type="InterPro" id="IPR038765">
    <property type="entry name" value="Papain-like_cys_pep_sf"/>
</dbReference>
<evidence type="ECO:0008006" key="3">
    <source>
        <dbReference type="Google" id="ProtNLM"/>
    </source>
</evidence>
<reference evidence="2" key="1">
    <citation type="journal article" date="2019" name="Int. J. Syst. Evol. Microbiol.">
        <title>The Global Catalogue of Microorganisms (GCM) 10K type strain sequencing project: providing services to taxonomists for standard genome sequencing and annotation.</title>
        <authorList>
            <consortium name="The Broad Institute Genomics Platform"/>
            <consortium name="The Broad Institute Genome Sequencing Center for Infectious Disease"/>
            <person name="Wu L."/>
            <person name="Ma J."/>
        </authorList>
    </citation>
    <scope>NUCLEOTIDE SEQUENCE [LARGE SCALE GENOMIC DNA]</scope>
    <source>
        <strain evidence="2">CCUG 59778</strain>
    </source>
</reference>
<dbReference type="EMBL" id="JBHSEC010000014">
    <property type="protein sequence ID" value="MFC4410408.1"/>
    <property type="molecule type" value="Genomic_DNA"/>
</dbReference>
<dbReference type="SUPFAM" id="SSF54001">
    <property type="entry name" value="Cysteine proteinases"/>
    <property type="match status" value="1"/>
</dbReference>
<sequence length="187" mass="22144">MLEREIFIVLTDTGTLLTRMIRLYTKLPLNHVSIAFDDSLTEVYSFGRKRPHNPFIGGFVREDFSSFFFQHSACGIYRCKVSAEDYDRMLKRIRNIEEQKHKYRYNFIGLFGVMFNREIKRERAFFCSQFVATILNECEEEIVRCSPYLIQPQHFMVSEQLELVYAGDLANYPKLGRGIQQLKLRVE</sequence>
<keyword evidence="2" id="KW-1185">Reference proteome</keyword>
<dbReference type="RefSeq" id="WP_378154213.1">
    <property type="nucleotide sequence ID" value="NZ_JBHSEC010000014.1"/>
</dbReference>